<feature type="region of interest" description="Disordered" evidence="3">
    <location>
        <begin position="13"/>
        <end position="32"/>
    </location>
</feature>
<dbReference type="AlphaFoldDB" id="A0A3M2J8Q4"/>
<dbReference type="InterPro" id="IPR009057">
    <property type="entry name" value="Homeodomain-like_sf"/>
</dbReference>
<evidence type="ECO:0000256" key="1">
    <source>
        <dbReference type="ARBA" id="ARBA00023125"/>
    </source>
</evidence>
<accession>A0A3M2J8Q4</accession>
<feature type="domain" description="HTH tetR-type" evidence="4">
    <location>
        <begin position="30"/>
        <end position="90"/>
    </location>
</feature>
<dbReference type="PROSITE" id="PS50977">
    <property type="entry name" value="HTH_TETR_2"/>
    <property type="match status" value="1"/>
</dbReference>
<dbReference type="PANTHER" id="PTHR30055:SF226">
    <property type="entry name" value="HTH-TYPE TRANSCRIPTIONAL REGULATOR PKSA"/>
    <property type="match status" value="1"/>
</dbReference>
<organism evidence="5 6">
    <name type="scientific">Cellulomonas triticagri</name>
    <dbReference type="NCBI Taxonomy" id="2483352"/>
    <lineage>
        <taxon>Bacteria</taxon>
        <taxon>Bacillati</taxon>
        <taxon>Actinomycetota</taxon>
        <taxon>Actinomycetes</taxon>
        <taxon>Micrococcales</taxon>
        <taxon>Cellulomonadaceae</taxon>
        <taxon>Cellulomonas</taxon>
    </lineage>
</organism>
<reference evidence="5 6" key="1">
    <citation type="submission" date="2018-10" db="EMBL/GenBank/DDBJ databases">
        <title>Isolation, diversity and antifungal activity of actinobacteria from wheat.</title>
        <authorList>
            <person name="Han C."/>
        </authorList>
    </citation>
    <scope>NUCLEOTIDE SEQUENCE [LARGE SCALE GENOMIC DNA]</scope>
    <source>
        <strain evidence="5 6">NEAU-YY56</strain>
    </source>
</reference>
<evidence type="ECO:0000259" key="4">
    <source>
        <dbReference type="PROSITE" id="PS50977"/>
    </source>
</evidence>
<dbReference type="InterPro" id="IPR050109">
    <property type="entry name" value="HTH-type_TetR-like_transc_reg"/>
</dbReference>
<protein>
    <submittedName>
        <fullName evidence="5">TetR family transcriptional regulator</fullName>
    </submittedName>
</protein>
<dbReference type="SUPFAM" id="SSF46689">
    <property type="entry name" value="Homeodomain-like"/>
    <property type="match status" value="1"/>
</dbReference>
<dbReference type="GO" id="GO:0003700">
    <property type="term" value="F:DNA-binding transcription factor activity"/>
    <property type="evidence" value="ECO:0007669"/>
    <property type="project" value="TreeGrafter"/>
</dbReference>
<dbReference type="Gene3D" id="1.10.357.10">
    <property type="entry name" value="Tetracycline Repressor, domain 2"/>
    <property type="match status" value="1"/>
</dbReference>
<gene>
    <name evidence="5" type="ORF">EBM89_14830</name>
</gene>
<sequence>MVDPALLRCSRTDQRKVDDVAGSPSRQSRADRRDHVITATLDVIADQGVAGVTYRSVAAAAGVPFGSMTYYFASKDELLHAAFERFTHESFAHMDTATDVDEADLVDRLTSLVLAEADARPRDRLLLAEMYVLSYRDERYAQLTRAWMRRARAAIARTVGDRRARALDVAQEGLTLQRHFLPDELDEDLIRDTLNAVHVGVRDTSTLDGPR</sequence>
<evidence type="ECO:0000313" key="5">
    <source>
        <dbReference type="EMBL" id="RMI06868.1"/>
    </source>
</evidence>
<dbReference type="GO" id="GO:0000976">
    <property type="term" value="F:transcription cis-regulatory region binding"/>
    <property type="evidence" value="ECO:0007669"/>
    <property type="project" value="TreeGrafter"/>
</dbReference>
<dbReference type="Proteomes" id="UP000269289">
    <property type="component" value="Unassembled WGS sequence"/>
</dbReference>
<feature type="DNA-binding region" description="H-T-H motif" evidence="2">
    <location>
        <begin position="53"/>
        <end position="72"/>
    </location>
</feature>
<comment type="caution">
    <text evidence="5">The sequence shown here is derived from an EMBL/GenBank/DDBJ whole genome shotgun (WGS) entry which is preliminary data.</text>
</comment>
<dbReference type="PRINTS" id="PR00455">
    <property type="entry name" value="HTHTETR"/>
</dbReference>
<dbReference type="PANTHER" id="PTHR30055">
    <property type="entry name" value="HTH-TYPE TRANSCRIPTIONAL REGULATOR RUTR"/>
    <property type="match status" value="1"/>
</dbReference>
<evidence type="ECO:0000256" key="2">
    <source>
        <dbReference type="PROSITE-ProRule" id="PRU00335"/>
    </source>
</evidence>
<proteinExistence type="predicted"/>
<keyword evidence="6" id="KW-1185">Reference proteome</keyword>
<dbReference type="EMBL" id="RFFI01000089">
    <property type="protein sequence ID" value="RMI06868.1"/>
    <property type="molecule type" value="Genomic_DNA"/>
</dbReference>
<dbReference type="InterPro" id="IPR001647">
    <property type="entry name" value="HTH_TetR"/>
</dbReference>
<evidence type="ECO:0000313" key="6">
    <source>
        <dbReference type="Proteomes" id="UP000269289"/>
    </source>
</evidence>
<name>A0A3M2J8Q4_9CELL</name>
<evidence type="ECO:0000256" key="3">
    <source>
        <dbReference type="SAM" id="MobiDB-lite"/>
    </source>
</evidence>
<dbReference type="Pfam" id="PF00440">
    <property type="entry name" value="TetR_N"/>
    <property type="match status" value="1"/>
</dbReference>
<keyword evidence="1 2" id="KW-0238">DNA-binding</keyword>